<keyword evidence="8" id="KW-0809">Transit peptide</keyword>
<keyword evidence="6 11" id="KW-0812">Transmembrane</keyword>
<comment type="similarity">
    <text evidence="2">Belongs to the polyprenol kinase family.</text>
</comment>
<evidence type="ECO:0000256" key="5">
    <source>
        <dbReference type="ARBA" id="ARBA00022679"/>
    </source>
</evidence>
<dbReference type="PANTHER" id="PTHR32523">
    <property type="entry name" value="PHYTOL KINASE 1, CHLOROPLASTIC"/>
    <property type="match status" value="1"/>
</dbReference>
<keyword evidence="4" id="KW-0934">Plastid</keyword>
<feature type="transmembrane region" description="Helical" evidence="11">
    <location>
        <begin position="48"/>
        <end position="64"/>
    </location>
</feature>
<evidence type="ECO:0000256" key="3">
    <source>
        <dbReference type="ARBA" id="ARBA00022528"/>
    </source>
</evidence>
<feature type="transmembrane region" description="Helical" evidence="11">
    <location>
        <begin position="168"/>
        <end position="189"/>
    </location>
</feature>
<protein>
    <recommendedName>
        <fullName evidence="14">Phosphatidate cytidylyltransferase</fullName>
    </recommendedName>
</protein>
<dbReference type="EMBL" id="JBJXBP010000005">
    <property type="protein sequence ID" value="KAL3829477.1"/>
    <property type="molecule type" value="Genomic_DNA"/>
</dbReference>
<comment type="caution">
    <text evidence="12">The sequence shown here is derived from an EMBL/GenBank/DDBJ whole genome shotgun (WGS) entry which is preliminary data.</text>
</comment>
<proteinExistence type="inferred from homology"/>
<organism evidence="12 13">
    <name type="scientific">Penstemon smallii</name>
    <dbReference type="NCBI Taxonomy" id="265156"/>
    <lineage>
        <taxon>Eukaryota</taxon>
        <taxon>Viridiplantae</taxon>
        <taxon>Streptophyta</taxon>
        <taxon>Embryophyta</taxon>
        <taxon>Tracheophyta</taxon>
        <taxon>Spermatophyta</taxon>
        <taxon>Magnoliopsida</taxon>
        <taxon>eudicotyledons</taxon>
        <taxon>Gunneridae</taxon>
        <taxon>Pentapetalae</taxon>
        <taxon>asterids</taxon>
        <taxon>lamiids</taxon>
        <taxon>Lamiales</taxon>
        <taxon>Plantaginaceae</taxon>
        <taxon>Cheloneae</taxon>
        <taxon>Penstemon</taxon>
    </lineage>
</organism>
<keyword evidence="7" id="KW-0418">Kinase</keyword>
<dbReference type="GO" id="GO:0031969">
    <property type="term" value="C:chloroplast membrane"/>
    <property type="evidence" value="ECO:0007669"/>
    <property type="project" value="UniProtKB-SubCell"/>
</dbReference>
<evidence type="ECO:0000256" key="1">
    <source>
        <dbReference type="ARBA" id="ARBA00004508"/>
    </source>
</evidence>
<reference evidence="12 13" key="1">
    <citation type="submission" date="2024-12" db="EMBL/GenBank/DDBJ databases">
        <title>The unique morphological basis and parallel evolutionary history of personate flowers in Penstemon.</title>
        <authorList>
            <person name="Depatie T.H."/>
            <person name="Wessinger C.A."/>
        </authorList>
    </citation>
    <scope>NUCLEOTIDE SEQUENCE [LARGE SCALE GENOMIC DNA]</scope>
    <source>
        <strain evidence="12">WTNN_2</strain>
        <tissue evidence="12">Leaf</tissue>
    </source>
</reference>
<evidence type="ECO:0000256" key="4">
    <source>
        <dbReference type="ARBA" id="ARBA00022640"/>
    </source>
</evidence>
<feature type="transmembrane region" description="Helical" evidence="11">
    <location>
        <begin position="12"/>
        <end position="36"/>
    </location>
</feature>
<gene>
    <name evidence="12" type="ORF">ACJIZ3_018279</name>
</gene>
<evidence type="ECO:0000313" key="13">
    <source>
        <dbReference type="Proteomes" id="UP001634393"/>
    </source>
</evidence>
<evidence type="ECO:0000256" key="11">
    <source>
        <dbReference type="SAM" id="Phobius"/>
    </source>
</evidence>
<dbReference type="InterPro" id="IPR039606">
    <property type="entry name" value="Phytol/farnesol_kinase"/>
</dbReference>
<keyword evidence="9 11" id="KW-1133">Transmembrane helix</keyword>
<accession>A0ABD3SZB5</accession>
<keyword evidence="13" id="KW-1185">Reference proteome</keyword>
<sequence>MFSSNNSVFIDIVASVLSYAICHSVYELQQIIFVLAKGHFDMHLRRKIFHITVGLVFMLCWPMFSSGRLGAVLAGILPGVYTFRLMLIGIKKDDKLIEKLDGRYRDYRDILKAAMGYALGIFLASTFYWRNPIAIAAISNLCAGDGMADIVGRRFGSWKLPYNKNKSLVGSIGMTFAGFLASTWFMYYFSWFGYIKETPNMVLKLFIVSVASALVESHPLSTKIDDNLTVPLAAMLIGSFVF</sequence>
<comment type="subcellular location">
    <subcellularLocation>
        <location evidence="1">Plastid</location>
        <location evidence="1">Chloroplast membrane</location>
        <topology evidence="1">Multi-pass membrane protein</topology>
    </subcellularLocation>
</comment>
<dbReference type="AlphaFoldDB" id="A0ABD3SZB5"/>
<evidence type="ECO:0000256" key="7">
    <source>
        <dbReference type="ARBA" id="ARBA00022777"/>
    </source>
</evidence>
<evidence type="ECO:0000256" key="2">
    <source>
        <dbReference type="ARBA" id="ARBA00010794"/>
    </source>
</evidence>
<feature type="transmembrane region" description="Helical" evidence="11">
    <location>
        <begin position="110"/>
        <end position="129"/>
    </location>
</feature>
<dbReference type="Proteomes" id="UP001634393">
    <property type="component" value="Unassembled WGS sequence"/>
</dbReference>
<keyword evidence="5" id="KW-0808">Transferase</keyword>
<evidence type="ECO:0000256" key="6">
    <source>
        <dbReference type="ARBA" id="ARBA00022692"/>
    </source>
</evidence>
<feature type="transmembrane region" description="Helical" evidence="11">
    <location>
        <begin position="70"/>
        <end position="90"/>
    </location>
</feature>
<name>A0ABD3SZB5_9LAMI</name>
<keyword evidence="3" id="KW-0150">Chloroplast</keyword>
<dbReference type="GO" id="GO:0016301">
    <property type="term" value="F:kinase activity"/>
    <property type="evidence" value="ECO:0007669"/>
    <property type="project" value="UniProtKB-KW"/>
</dbReference>
<dbReference type="PANTHER" id="PTHR32523:SF7">
    <property type="entry name" value="FARNESOL KINASE, CHLOROPLASTIC"/>
    <property type="match status" value="1"/>
</dbReference>
<evidence type="ECO:0000256" key="8">
    <source>
        <dbReference type="ARBA" id="ARBA00022946"/>
    </source>
</evidence>
<evidence type="ECO:0008006" key="14">
    <source>
        <dbReference type="Google" id="ProtNLM"/>
    </source>
</evidence>
<evidence type="ECO:0000256" key="9">
    <source>
        <dbReference type="ARBA" id="ARBA00022989"/>
    </source>
</evidence>
<evidence type="ECO:0000256" key="10">
    <source>
        <dbReference type="ARBA" id="ARBA00023136"/>
    </source>
</evidence>
<evidence type="ECO:0000313" key="12">
    <source>
        <dbReference type="EMBL" id="KAL3829477.1"/>
    </source>
</evidence>
<keyword evidence="10 11" id="KW-0472">Membrane</keyword>